<gene>
    <name evidence="1" type="ORF">DB43_AQ00030</name>
</gene>
<dbReference type="Proteomes" id="UP000031307">
    <property type="component" value="Unassembled WGS sequence"/>
</dbReference>
<evidence type="ECO:0000313" key="1">
    <source>
        <dbReference type="EMBL" id="KIA76197.1"/>
    </source>
</evidence>
<dbReference type="EMBL" id="JSAM01000127">
    <property type="protein sequence ID" value="KIA76197.1"/>
    <property type="molecule type" value="Genomic_DNA"/>
</dbReference>
<dbReference type="PATRIC" id="fig|83552.4.peg.2648"/>
<dbReference type="RefSeq" id="WP_006341158.1">
    <property type="nucleotide sequence ID" value="NZ_JASBUT010000016.1"/>
</dbReference>
<name>A0A0C1E445_9BACT</name>
<comment type="caution">
    <text evidence="1">The sequence shown here is derived from an EMBL/GenBank/DDBJ whole genome shotgun (WGS) entry which is preliminary data.</text>
</comment>
<sequence>MKTSIHKWLYAILFAMCCVNMLLFAKPSPQLGANVSVDDRQWVLCDPILPHEQETIWLMPEDGSFERKEFIRIKFYPPYTRFKDISLVIEHPEKCRIYAAEKQKNRILSAAYFPHNDNFDICLIFKGKKQIYEIHYSVPAKSISEEERHQWIDRFKHIEEASTISSEGLIINQIVAIRNNVPLDLPKQETFHHPVQNFSIALPKSWIFFEQVEETERFPGELQQISYAVFGRKDLLIHGNIAITKLPQKISYEQMEKNWKYTLHVLKKEGLNVLAEGSITSIDGLKGKFIVSTIGDDIVSKSFYMVDDQQYRVEIFTHSKNFKTVREDIFRYLKNFSVNKLDLSYQVKKLI</sequence>
<protein>
    <submittedName>
        <fullName evidence="1">Uncharacterized protein</fullName>
    </submittedName>
</protein>
<reference evidence="1 2" key="1">
    <citation type="journal article" date="2014" name="Mol. Biol. Evol.">
        <title>Massive expansion of Ubiquitination-related gene families within the Chlamydiae.</title>
        <authorList>
            <person name="Domman D."/>
            <person name="Collingro A."/>
            <person name="Lagkouvardos I."/>
            <person name="Gehre L."/>
            <person name="Weinmaier T."/>
            <person name="Rattei T."/>
            <person name="Subtil A."/>
            <person name="Horn M."/>
        </authorList>
    </citation>
    <scope>NUCLEOTIDE SEQUENCE [LARGE SCALE GENOMIC DNA]</scope>
    <source>
        <strain evidence="1 2">OEW1</strain>
    </source>
</reference>
<evidence type="ECO:0000313" key="2">
    <source>
        <dbReference type="Proteomes" id="UP000031307"/>
    </source>
</evidence>
<organism evidence="1 2">
    <name type="scientific">Parachlamydia acanthamoebae</name>
    <dbReference type="NCBI Taxonomy" id="83552"/>
    <lineage>
        <taxon>Bacteria</taxon>
        <taxon>Pseudomonadati</taxon>
        <taxon>Chlamydiota</taxon>
        <taxon>Chlamydiia</taxon>
        <taxon>Parachlamydiales</taxon>
        <taxon>Parachlamydiaceae</taxon>
        <taxon>Parachlamydia</taxon>
    </lineage>
</organism>
<dbReference type="AlphaFoldDB" id="A0A0C1E445"/>
<accession>A0A0C1E445</accession>
<proteinExistence type="predicted"/>